<evidence type="ECO:0000313" key="2">
    <source>
        <dbReference type="EMBL" id="OJJ50866.1"/>
    </source>
</evidence>
<dbReference type="RefSeq" id="XP_022585376.1">
    <property type="nucleotide sequence ID" value="XM_022728104.1"/>
</dbReference>
<dbReference type="AlphaFoldDB" id="A0A1L9SUP9"/>
<dbReference type="Proteomes" id="UP000184188">
    <property type="component" value="Unassembled WGS sequence"/>
</dbReference>
<name>A0A1L9SUP9_9EURO</name>
<accession>A0A1L9SUP9</accession>
<reference evidence="3" key="1">
    <citation type="journal article" date="2017" name="Genome Biol.">
        <title>Comparative genomics reveals high biological diversity and specific adaptations in the industrially and medically important fungal genus Aspergillus.</title>
        <authorList>
            <person name="de Vries R.P."/>
            <person name="Riley R."/>
            <person name="Wiebenga A."/>
            <person name="Aguilar-Osorio G."/>
            <person name="Amillis S."/>
            <person name="Uchima C.A."/>
            <person name="Anderluh G."/>
            <person name="Asadollahi M."/>
            <person name="Askin M."/>
            <person name="Barry K."/>
            <person name="Battaglia E."/>
            <person name="Bayram O."/>
            <person name="Benocci T."/>
            <person name="Braus-Stromeyer S.A."/>
            <person name="Caldana C."/>
            <person name="Canovas D."/>
            <person name="Cerqueira G.C."/>
            <person name="Chen F."/>
            <person name="Chen W."/>
            <person name="Choi C."/>
            <person name="Clum A."/>
            <person name="Dos Santos R.A."/>
            <person name="Damasio A.R."/>
            <person name="Diallinas G."/>
            <person name="Emri T."/>
            <person name="Fekete E."/>
            <person name="Flipphi M."/>
            <person name="Freyberg S."/>
            <person name="Gallo A."/>
            <person name="Gournas C."/>
            <person name="Habgood R."/>
            <person name="Hainaut M."/>
            <person name="Harispe M.L."/>
            <person name="Henrissat B."/>
            <person name="Hilden K.S."/>
            <person name="Hope R."/>
            <person name="Hossain A."/>
            <person name="Karabika E."/>
            <person name="Karaffa L."/>
            <person name="Karanyi Z."/>
            <person name="Krasevec N."/>
            <person name="Kuo A."/>
            <person name="Kusch H."/>
            <person name="LaButti K."/>
            <person name="Lagendijk E.L."/>
            <person name="Lapidus A."/>
            <person name="Levasseur A."/>
            <person name="Lindquist E."/>
            <person name="Lipzen A."/>
            <person name="Logrieco A.F."/>
            <person name="MacCabe A."/>
            <person name="Maekelae M.R."/>
            <person name="Malavazi I."/>
            <person name="Melin P."/>
            <person name="Meyer V."/>
            <person name="Mielnichuk N."/>
            <person name="Miskei M."/>
            <person name="Molnar A.P."/>
            <person name="Mule G."/>
            <person name="Ngan C.Y."/>
            <person name="Orejas M."/>
            <person name="Orosz E."/>
            <person name="Ouedraogo J.P."/>
            <person name="Overkamp K.M."/>
            <person name="Park H.-S."/>
            <person name="Perrone G."/>
            <person name="Piumi F."/>
            <person name="Punt P.J."/>
            <person name="Ram A.F."/>
            <person name="Ramon A."/>
            <person name="Rauscher S."/>
            <person name="Record E."/>
            <person name="Riano-Pachon D.M."/>
            <person name="Robert V."/>
            <person name="Roehrig J."/>
            <person name="Ruller R."/>
            <person name="Salamov A."/>
            <person name="Salih N.S."/>
            <person name="Samson R.A."/>
            <person name="Sandor E."/>
            <person name="Sanguinetti M."/>
            <person name="Schuetze T."/>
            <person name="Sepcic K."/>
            <person name="Shelest E."/>
            <person name="Sherlock G."/>
            <person name="Sophianopoulou V."/>
            <person name="Squina F.M."/>
            <person name="Sun H."/>
            <person name="Susca A."/>
            <person name="Todd R.B."/>
            <person name="Tsang A."/>
            <person name="Unkles S.E."/>
            <person name="van de Wiele N."/>
            <person name="van Rossen-Uffink D."/>
            <person name="Oliveira J.V."/>
            <person name="Vesth T.C."/>
            <person name="Visser J."/>
            <person name="Yu J.-H."/>
            <person name="Zhou M."/>
            <person name="Andersen M.R."/>
            <person name="Archer D.B."/>
            <person name="Baker S.E."/>
            <person name="Benoit I."/>
            <person name="Brakhage A.A."/>
            <person name="Braus G.H."/>
            <person name="Fischer R."/>
            <person name="Frisvad J.C."/>
            <person name="Goldman G.H."/>
            <person name="Houbraken J."/>
            <person name="Oakley B."/>
            <person name="Pocsi I."/>
            <person name="Scazzocchio C."/>
            <person name="Seiboth B."/>
            <person name="vanKuyk P.A."/>
            <person name="Wortman J."/>
            <person name="Dyer P.S."/>
            <person name="Grigoriev I.V."/>
        </authorList>
    </citation>
    <scope>NUCLEOTIDE SEQUENCE [LARGE SCALE GENOMIC DNA]</scope>
    <source>
        <strain evidence="3">CBS 506.65</strain>
    </source>
</reference>
<dbReference type="EMBL" id="KV878336">
    <property type="protein sequence ID" value="OJJ50866.1"/>
    <property type="molecule type" value="Genomic_DNA"/>
</dbReference>
<evidence type="ECO:0000313" key="3">
    <source>
        <dbReference type="Proteomes" id="UP000184188"/>
    </source>
</evidence>
<feature type="region of interest" description="Disordered" evidence="1">
    <location>
        <begin position="33"/>
        <end position="85"/>
    </location>
</feature>
<protein>
    <submittedName>
        <fullName evidence="2">Uncharacterized protein</fullName>
    </submittedName>
</protein>
<proteinExistence type="predicted"/>
<gene>
    <name evidence="2" type="ORF">ASPZODRAFT_279452</name>
</gene>
<sequence length="85" mass="9947">MISSNFDRVHKLNRCDPKPSSIALKLQVNKRAEGYRHSLPDSRKRKEKAKKTYPASAVETIRQRERKDKKRGDFLQLIKKSHITS</sequence>
<dbReference type="GeneID" id="34614568"/>
<feature type="compositionally biased region" description="Basic and acidic residues" evidence="1">
    <location>
        <begin position="33"/>
        <end position="44"/>
    </location>
</feature>
<feature type="compositionally biased region" description="Basic and acidic residues" evidence="1">
    <location>
        <begin position="61"/>
        <end position="73"/>
    </location>
</feature>
<dbReference type="VEuPathDB" id="FungiDB:ASPZODRAFT_279452"/>
<keyword evidence="3" id="KW-1185">Reference proteome</keyword>
<evidence type="ECO:0000256" key="1">
    <source>
        <dbReference type="SAM" id="MobiDB-lite"/>
    </source>
</evidence>
<organism evidence="2 3">
    <name type="scientific">Penicilliopsis zonata CBS 506.65</name>
    <dbReference type="NCBI Taxonomy" id="1073090"/>
    <lineage>
        <taxon>Eukaryota</taxon>
        <taxon>Fungi</taxon>
        <taxon>Dikarya</taxon>
        <taxon>Ascomycota</taxon>
        <taxon>Pezizomycotina</taxon>
        <taxon>Eurotiomycetes</taxon>
        <taxon>Eurotiomycetidae</taxon>
        <taxon>Eurotiales</taxon>
        <taxon>Aspergillaceae</taxon>
        <taxon>Penicilliopsis</taxon>
    </lineage>
</organism>